<evidence type="ECO:0000313" key="1">
    <source>
        <dbReference type="EMBL" id="GCE58149.1"/>
    </source>
</evidence>
<protein>
    <submittedName>
        <fullName evidence="1">Uncharacterized protein</fullName>
    </submittedName>
</protein>
<comment type="caution">
    <text evidence="1">The sequence shown here is derived from an EMBL/GenBank/DDBJ whole genome shotgun (WGS) entry which is preliminary data.</text>
</comment>
<dbReference type="EMBL" id="BIFY01000001">
    <property type="protein sequence ID" value="GCE58149.1"/>
    <property type="molecule type" value="Genomic_DNA"/>
</dbReference>
<dbReference type="Proteomes" id="UP000289660">
    <property type="component" value="Unassembled WGS sequence"/>
</dbReference>
<evidence type="ECO:0000313" key="2">
    <source>
        <dbReference type="Proteomes" id="UP000289660"/>
    </source>
</evidence>
<organism evidence="1 2">
    <name type="scientific">Microcystis aeruginosa NIES-4285</name>
    <dbReference type="NCBI Taxonomy" id="2497681"/>
    <lineage>
        <taxon>Bacteria</taxon>
        <taxon>Bacillati</taxon>
        <taxon>Cyanobacteriota</taxon>
        <taxon>Cyanophyceae</taxon>
        <taxon>Oscillatoriophycideae</taxon>
        <taxon>Chroococcales</taxon>
        <taxon>Microcystaceae</taxon>
        <taxon>Microcystis</taxon>
    </lineage>
</organism>
<proteinExistence type="predicted"/>
<reference evidence="2" key="1">
    <citation type="submission" date="2018-12" db="EMBL/GenBank/DDBJ databases">
        <title>Genome sequence of Microcystis aeruginosa NIES-4285.</title>
        <authorList>
            <person name="Tanabe Y."/>
        </authorList>
    </citation>
    <scope>NUCLEOTIDE SEQUENCE [LARGE SCALE GENOMIC DNA]</scope>
    <source>
        <strain evidence="2">NIES-4285</strain>
    </source>
</reference>
<name>A0A402D7E2_MICAE</name>
<gene>
    <name evidence="1" type="ORF">MiAbB_00052</name>
</gene>
<sequence>MTFDSYLYKTVVPANPLVQMKITAKTIGSLLRGNALAP</sequence>
<accession>A0A402D7E2</accession>
<dbReference type="AlphaFoldDB" id="A0A402D7E2"/>